<dbReference type="SUPFAM" id="SSF90112">
    <property type="entry name" value="Neurotransmitter-gated ion-channel transmembrane pore"/>
    <property type="match status" value="1"/>
</dbReference>
<evidence type="ECO:0000256" key="1">
    <source>
        <dbReference type="SAM" id="Phobius"/>
    </source>
</evidence>
<keyword evidence="1" id="KW-0472">Membrane</keyword>
<sequence length="72" mass="7882">MEGNDHGAKQCDEWKFVSMVLDRLLLYIFFAATLGGTVGVLFSAPNVFEYVDQAAVIEKLKQAAVVEQNTSG</sequence>
<evidence type="ECO:0000313" key="2">
    <source>
        <dbReference type="EMBL" id="KAK5975058.1"/>
    </source>
</evidence>
<dbReference type="Proteomes" id="UP001331761">
    <property type="component" value="Unassembled WGS sequence"/>
</dbReference>
<dbReference type="AlphaFoldDB" id="A0AAN8FSF1"/>
<feature type="transmembrane region" description="Helical" evidence="1">
    <location>
        <begin position="24"/>
        <end position="44"/>
    </location>
</feature>
<comment type="caution">
    <text evidence="2">The sequence shown here is derived from an EMBL/GenBank/DDBJ whole genome shotgun (WGS) entry which is preliminary data.</text>
</comment>
<evidence type="ECO:0008006" key="4">
    <source>
        <dbReference type="Google" id="ProtNLM"/>
    </source>
</evidence>
<gene>
    <name evidence="2" type="ORF">GCK32_010377</name>
</gene>
<name>A0AAN8FSF1_TRICO</name>
<dbReference type="InterPro" id="IPR036719">
    <property type="entry name" value="Neuro-gated_channel_TM_sf"/>
</dbReference>
<dbReference type="Gene3D" id="1.20.58.390">
    <property type="entry name" value="Neurotransmitter-gated ion-channel transmembrane domain"/>
    <property type="match status" value="1"/>
</dbReference>
<keyword evidence="3" id="KW-1185">Reference proteome</keyword>
<reference evidence="2 3" key="1">
    <citation type="submission" date="2019-10" db="EMBL/GenBank/DDBJ databases">
        <title>Assembly and Annotation for the nematode Trichostrongylus colubriformis.</title>
        <authorList>
            <person name="Martin J."/>
        </authorList>
    </citation>
    <scope>NUCLEOTIDE SEQUENCE [LARGE SCALE GENOMIC DNA]</scope>
    <source>
        <strain evidence="2">G859</strain>
        <tissue evidence="2">Whole worm</tissue>
    </source>
</reference>
<keyword evidence="1" id="KW-0812">Transmembrane</keyword>
<dbReference type="GO" id="GO:0016020">
    <property type="term" value="C:membrane"/>
    <property type="evidence" value="ECO:0007669"/>
    <property type="project" value="InterPro"/>
</dbReference>
<proteinExistence type="predicted"/>
<keyword evidence="1" id="KW-1133">Transmembrane helix</keyword>
<dbReference type="EMBL" id="WIXE01013505">
    <property type="protein sequence ID" value="KAK5975058.1"/>
    <property type="molecule type" value="Genomic_DNA"/>
</dbReference>
<dbReference type="InterPro" id="IPR038050">
    <property type="entry name" value="Neuro_actylchol_rec"/>
</dbReference>
<protein>
    <recommendedName>
        <fullName evidence="4">Neurotransmitter-gated ion-channel transmembrane domain-containing protein</fullName>
    </recommendedName>
</protein>
<dbReference type="GO" id="GO:0006811">
    <property type="term" value="P:monoatomic ion transport"/>
    <property type="evidence" value="ECO:0007669"/>
    <property type="project" value="InterPro"/>
</dbReference>
<organism evidence="2 3">
    <name type="scientific">Trichostrongylus colubriformis</name>
    <name type="common">Black scour worm</name>
    <dbReference type="NCBI Taxonomy" id="6319"/>
    <lineage>
        <taxon>Eukaryota</taxon>
        <taxon>Metazoa</taxon>
        <taxon>Ecdysozoa</taxon>
        <taxon>Nematoda</taxon>
        <taxon>Chromadorea</taxon>
        <taxon>Rhabditida</taxon>
        <taxon>Rhabditina</taxon>
        <taxon>Rhabditomorpha</taxon>
        <taxon>Strongyloidea</taxon>
        <taxon>Trichostrongylidae</taxon>
        <taxon>Trichostrongylus</taxon>
    </lineage>
</organism>
<evidence type="ECO:0000313" key="3">
    <source>
        <dbReference type="Proteomes" id="UP001331761"/>
    </source>
</evidence>
<accession>A0AAN8FSF1</accession>